<sequence length="114" mass="12150">MNRFKKWLLPVAIISLLLASLIGCSNAPASLGEIFDPSGNPFANRFSDMKDIRAATFVVAASDSEHKFEADYFCNGTDDQVQINAALAALPATGGKVVLLDGTYTIAGPITFPR</sequence>
<evidence type="ECO:0008006" key="2">
    <source>
        <dbReference type="Google" id="ProtNLM"/>
    </source>
</evidence>
<dbReference type="EMBL" id="BARV01031769">
    <property type="protein sequence ID" value="GAI41416.1"/>
    <property type="molecule type" value="Genomic_DNA"/>
</dbReference>
<proteinExistence type="predicted"/>
<comment type="caution">
    <text evidence="1">The sequence shown here is derived from an EMBL/GenBank/DDBJ whole genome shotgun (WGS) entry which is preliminary data.</text>
</comment>
<dbReference type="Gene3D" id="2.160.20.10">
    <property type="entry name" value="Single-stranded right-handed beta-helix, Pectin lyase-like"/>
    <property type="match status" value="1"/>
</dbReference>
<dbReference type="InterPro" id="IPR011050">
    <property type="entry name" value="Pectin_lyase_fold/virulence"/>
</dbReference>
<feature type="non-terminal residue" evidence="1">
    <location>
        <position position="114"/>
    </location>
</feature>
<protein>
    <recommendedName>
        <fullName evidence="2">Pectate lyase superfamily protein domain-containing protein</fullName>
    </recommendedName>
</protein>
<dbReference type="InterPro" id="IPR012334">
    <property type="entry name" value="Pectin_lyas_fold"/>
</dbReference>
<dbReference type="AlphaFoldDB" id="X1PG04"/>
<evidence type="ECO:0000313" key="1">
    <source>
        <dbReference type="EMBL" id="GAI41416.1"/>
    </source>
</evidence>
<accession>X1PG04</accession>
<dbReference type="SUPFAM" id="SSF51126">
    <property type="entry name" value="Pectin lyase-like"/>
    <property type="match status" value="1"/>
</dbReference>
<name>X1PG04_9ZZZZ</name>
<reference evidence="1" key="1">
    <citation type="journal article" date="2014" name="Front. Microbiol.">
        <title>High frequency of phylogenetically diverse reductive dehalogenase-homologous genes in deep subseafloor sedimentary metagenomes.</title>
        <authorList>
            <person name="Kawai M."/>
            <person name="Futagami T."/>
            <person name="Toyoda A."/>
            <person name="Takaki Y."/>
            <person name="Nishi S."/>
            <person name="Hori S."/>
            <person name="Arai W."/>
            <person name="Tsubouchi T."/>
            <person name="Morono Y."/>
            <person name="Uchiyama I."/>
            <person name="Ito T."/>
            <person name="Fujiyama A."/>
            <person name="Inagaki F."/>
            <person name="Takami H."/>
        </authorList>
    </citation>
    <scope>NUCLEOTIDE SEQUENCE</scope>
    <source>
        <strain evidence="1">Expedition CK06-06</strain>
    </source>
</reference>
<gene>
    <name evidence="1" type="ORF">S06H3_50211</name>
</gene>
<dbReference type="PROSITE" id="PS51257">
    <property type="entry name" value="PROKAR_LIPOPROTEIN"/>
    <property type="match status" value="1"/>
</dbReference>
<organism evidence="1">
    <name type="scientific">marine sediment metagenome</name>
    <dbReference type="NCBI Taxonomy" id="412755"/>
    <lineage>
        <taxon>unclassified sequences</taxon>
        <taxon>metagenomes</taxon>
        <taxon>ecological metagenomes</taxon>
    </lineage>
</organism>